<evidence type="ECO:0000256" key="1">
    <source>
        <dbReference type="SAM" id="Phobius"/>
    </source>
</evidence>
<feature type="transmembrane region" description="Helical" evidence="1">
    <location>
        <begin position="18"/>
        <end position="38"/>
    </location>
</feature>
<sequence length="92" mass="10131">MILVIIIGIRDENMLQRVLGSGWGIVLPGMIVAVLALADLSNNAWRMVILLALLLTPVMLYHKRLRHFILLPSGVALVGGMIMMLLNLKAMV</sequence>
<keyword evidence="3" id="KW-1185">Reference proteome</keyword>
<feature type="transmembrane region" description="Helical" evidence="1">
    <location>
        <begin position="44"/>
        <end position="61"/>
    </location>
</feature>
<evidence type="ECO:0000313" key="2">
    <source>
        <dbReference type="EMBL" id="SFT97521.1"/>
    </source>
</evidence>
<dbReference type="AlphaFoldDB" id="A0A1I7CDM8"/>
<name>A0A1I7CDM8_9ENTR</name>
<feature type="transmembrane region" description="Helical" evidence="1">
    <location>
        <begin position="68"/>
        <end position="88"/>
    </location>
</feature>
<keyword evidence="1" id="KW-0812">Transmembrane</keyword>
<dbReference type="InterPro" id="IPR009885">
    <property type="entry name" value="DUF1435"/>
</dbReference>
<gene>
    <name evidence="2" type="ORF">SAMN05192562_103467</name>
</gene>
<evidence type="ECO:0000313" key="3">
    <source>
        <dbReference type="Proteomes" id="UP000199187"/>
    </source>
</evidence>
<dbReference type="RefSeq" id="WP_090122396.1">
    <property type="nucleotide sequence ID" value="NZ_CP045300.1"/>
</dbReference>
<proteinExistence type="predicted"/>
<organism evidence="2 3">
    <name type="scientific">Kosakonia arachidis</name>
    <dbReference type="NCBI Taxonomy" id="551989"/>
    <lineage>
        <taxon>Bacteria</taxon>
        <taxon>Pseudomonadati</taxon>
        <taxon>Pseudomonadota</taxon>
        <taxon>Gammaproteobacteria</taxon>
        <taxon>Enterobacterales</taxon>
        <taxon>Enterobacteriaceae</taxon>
        <taxon>Kosakonia</taxon>
    </lineage>
</organism>
<evidence type="ECO:0008006" key="4">
    <source>
        <dbReference type="Google" id="ProtNLM"/>
    </source>
</evidence>
<dbReference type="OrthoDB" id="6540321at2"/>
<dbReference type="EMBL" id="FPAU01000003">
    <property type="protein sequence ID" value="SFT97521.1"/>
    <property type="molecule type" value="Genomic_DNA"/>
</dbReference>
<accession>A0A1I7CDM8</accession>
<dbReference type="Proteomes" id="UP000199187">
    <property type="component" value="Unassembled WGS sequence"/>
</dbReference>
<keyword evidence="1" id="KW-0472">Membrane</keyword>
<dbReference type="Pfam" id="PF07256">
    <property type="entry name" value="DUF1435"/>
    <property type="match status" value="1"/>
</dbReference>
<reference evidence="3" key="1">
    <citation type="submission" date="2016-10" db="EMBL/GenBank/DDBJ databases">
        <authorList>
            <person name="Varghese N."/>
            <person name="Submissions S."/>
        </authorList>
    </citation>
    <scope>NUCLEOTIDE SEQUENCE [LARGE SCALE GENOMIC DNA]</scope>
    <source>
        <strain evidence="3">Ah-143</strain>
    </source>
</reference>
<keyword evidence="1" id="KW-1133">Transmembrane helix</keyword>
<protein>
    <recommendedName>
        <fullName evidence="4">DUF1435 domain-containing protein</fullName>
    </recommendedName>
</protein>